<evidence type="ECO:0000256" key="1">
    <source>
        <dbReference type="ARBA" id="ARBA00038101"/>
    </source>
</evidence>
<dbReference type="InterPro" id="IPR006597">
    <property type="entry name" value="Sel1-like"/>
</dbReference>
<evidence type="ECO:0000259" key="2">
    <source>
        <dbReference type="PROSITE" id="PS50011"/>
    </source>
</evidence>
<dbReference type="InterPro" id="IPR000719">
    <property type="entry name" value="Prot_kinase_dom"/>
</dbReference>
<dbReference type="Gene3D" id="1.25.40.10">
    <property type="entry name" value="Tetratricopeptide repeat domain"/>
    <property type="match status" value="6"/>
</dbReference>
<dbReference type="Proteomes" id="UP001470230">
    <property type="component" value="Unassembled WGS sequence"/>
</dbReference>
<proteinExistence type="inferred from homology"/>
<dbReference type="InterPro" id="IPR050767">
    <property type="entry name" value="Sel1_AlgK"/>
</dbReference>
<dbReference type="InterPro" id="IPR011009">
    <property type="entry name" value="Kinase-like_dom_sf"/>
</dbReference>
<dbReference type="InterPro" id="IPR011990">
    <property type="entry name" value="TPR-like_helical_dom_sf"/>
</dbReference>
<sequence length="1189" mass="138789">MSVAFDFGIYFIIFDEEIIIIDQNDFTKIRPFFQQIQGQTQFFFFDDNSYERYQNTKNGEEKIILNEPLKIKRSKIKEMIFDCIISKSQQRTRNRRYQKSLNNHSTENKFNHEDFVVVKYIKESASLSFHAKDQFLYFLKKFDTFNFESKGQFEHEINFYERINNQSQFISKYFGSFRHSNKSYIVAEYIEGQTLSSTISQKGKFLSDFDKLRIVIEIMISVEFVHLNHVILRDLNFENIIVDQNNDAVLIDFDRSTCDDESMKTGDIGISYFTAPEQFSSNEYSFKSDIYSLGKIICFILTETLEMDSEKVGNNLKLCNADAKYEEEYQAIKDICIECIEKSPEVRPNIIDILNRFLQCAFMKLNNEERSIIEYLKGIHQKQFMLLFEMKGKDNLDIDKYVSAFFDIINEYENYISNDIKKTIEYLEIAAHLNNSNAQFILGYIYLTDEYNTMDVNKSIHYLELSSNLNNPMAQFLLSSYYLSNENIISKGVTYLKLSAGNNYQYALNFLGYSYFLGEFVEQDINKSIYYLEKAADQNLTASQYLLGVIYHPSENLVPNVTKSIHYLTLAAEKDNEDAQLLLGKLYLMNRDVPRDLYKSIHYLTLACKHNNPQAQYCLGKIYSINIFPTYDIDKSVHYLTLAAHQNNTNAQCLLGRIYLAKNDQDEINKSVYYLTLAANQNICRAQLMLGLIYYHIFTDANKAIYYLTLAASQNNAEAMHHLGVVYYQSDILRDKTKSIHFLTQSAEQDYTEAQCLLGFFYYCDEDIYDIKKAIHYLTIASNKNHPVAHVILGHIYCFCCHVPRDVYKGIYYLTLASNQDDPLAHFLLGDVYLSSKEIPHDIDKALIHIKIACDANYCLAQYALGVLYYKGTFIKENINKAIHYLQLSASQQFPEAQYLLGAIYFLGKDVPLDINKAIHYLKLSSTQKNSQAQFLLGLIYYTSNYVPRNINLSIYYLTLASNQNNHQANYLLGEIYYSGLFVERDIDKAIHHFKEASCFNNAMAKNELGVIYKNGEGVKKNIYQAIEYFEEAIRHENDSNSFYNLIRIYYFGIDIQKDIDKSIEIIEKASEFNYPEVVILSYFIYLCGDEKSVDKNKAFLYLERIISFSFINNAFKDFFINLFDESELINFYIGRLKTYDIMYSKNESILNMLYYIIDESIENNNSSSKNNKKQIQEINHLFYEGFND</sequence>
<gene>
    <name evidence="3" type="ORF">M9Y10_031974</name>
</gene>
<accession>A0ABR2H0D2</accession>
<evidence type="ECO:0000313" key="4">
    <source>
        <dbReference type="Proteomes" id="UP001470230"/>
    </source>
</evidence>
<dbReference type="PANTHER" id="PTHR11102:SF160">
    <property type="entry name" value="ERAD-ASSOCIATED E3 UBIQUITIN-PROTEIN LIGASE COMPONENT HRD3"/>
    <property type="match status" value="1"/>
</dbReference>
<evidence type="ECO:0000313" key="3">
    <source>
        <dbReference type="EMBL" id="KAK8839610.1"/>
    </source>
</evidence>
<name>A0ABR2H0D2_9EUKA</name>
<dbReference type="Pfam" id="PF00069">
    <property type="entry name" value="Pkinase"/>
    <property type="match status" value="1"/>
</dbReference>
<dbReference type="PANTHER" id="PTHR11102">
    <property type="entry name" value="SEL-1-LIKE PROTEIN"/>
    <property type="match status" value="1"/>
</dbReference>
<dbReference type="EMBL" id="JAPFFF010000051">
    <property type="protein sequence ID" value="KAK8839610.1"/>
    <property type="molecule type" value="Genomic_DNA"/>
</dbReference>
<dbReference type="PROSITE" id="PS50011">
    <property type="entry name" value="PROTEIN_KINASE_DOM"/>
    <property type="match status" value="1"/>
</dbReference>
<dbReference type="CDD" id="cd00180">
    <property type="entry name" value="PKc"/>
    <property type="match status" value="1"/>
</dbReference>
<keyword evidence="4" id="KW-1185">Reference proteome</keyword>
<dbReference type="Gene3D" id="1.10.510.10">
    <property type="entry name" value="Transferase(Phosphotransferase) domain 1"/>
    <property type="match status" value="1"/>
</dbReference>
<dbReference type="SUPFAM" id="SSF56112">
    <property type="entry name" value="Protein kinase-like (PK-like)"/>
    <property type="match status" value="1"/>
</dbReference>
<dbReference type="Pfam" id="PF08238">
    <property type="entry name" value="Sel1"/>
    <property type="match status" value="19"/>
</dbReference>
<comment type="caution">
    <text evidence="3">The sequence shown here is derived from an EMBL/GenBank/DDBJ whole genome shotgun (WGS) entry which is preliminary data.</text>
</comment>
<dbReference type="SUPFAM" id="SSF81901">
    <property type="entry name" value="HCP-like"/>
    <property type="match status" value="5"/>
</dbReference>
<feature type="domain" description="Protein kinase" evidence="2">
    <location>
        <begin position="104"/>
        <end position="358"/>
    </location>
</feature>
<comment type="similarity">
    <text evidence="1">Belongs to the sel-1 family.</text>
</comment>
<protein>
    <recommendedName>
        <fullName evidence="2">Protein kinase domain-containing protein</fullName>
    </recommendedName>
</protein>
<dbReference type="SMART" id="SM00671">
    <property type="entry name" value="SEL1"/>
    <property type="match status" value="18"/>
</dbReference>
<reference evidence="3 4" key="1">
    <citation type="submission" date="2024-04" db="EMBL/GenBank/DDBJ databases">
        <title>Tritrichomonas musculus Genome.</title>
        <authorList>
            <person name="Alves-Ferreira E."/>
            <person name="Grigg M."/>
            <person name="Lorenzi H."/>
            <person name="Galac M."/>
        </authorList>
    </citation>
    <scope>NUCLEOTIDE SEQUENCE [LARGE SCALE GENOMIC DNA]</scope>
    <source>
        <strain evidence="3 4">EAF2021</strain>
    </source>
</reference>
<organism evidence="3 4">
    <name type="scientific">Tritrichomonas musculus</name>
    <dbReference type="NCBI Taxonomy" id="1915356"/>
    <lineage>
        <taxon>Eukaryota</taxon>
        <taxon>Metamonada</taxon>
        <taxon>Parabasalia</taxon>
        <taxon>Tritrichomonadida</taxon>
        <taxon>Tritrichomonadidae</taxon>
        <taxon>Tritrichomonas</taxon>
    </lineage>
</organism>